<reference evidence="8 9" key="1">
    <citation type="journal article" date="2014" name="BMC Genomics">
        <title>Adaptive genomic structural variation in the grape powdery mildew pathogen, Erysiphe necator.</title>
        <authorList>
            <person name="Jones L."/>
            <person name="Riaz S."/>
            <person name="Morales-Cruz A."/>
            <person name="Amrine K.C."/>
            <person name="McGuire B."/>
            <person name="Gubler W.D."/>
            <person name="Walker M.A."/>
            <person name="Cantu D."/>
        </authorList>
    </citation>
    <scope>NUCLEOTIDE SEQUENCE [LARGE SCALE GENOMIC DNA]</scope>
    <source>
        <strain evidence="9">c</strain>
    </source>
</reference>
<evidence type="ECO:0000256" key="4">
    <source>
        <dbReference type="ARBA" id="ARBA00023136"/>
    </source>
</evidence>
<keyword evidence="2 6" id="KW-0812">Transmembrane</keyword>
<evidence type="ECO:0000256" key="2">
    <source>
        <dbReference type="ARBA" id="ARBA00022692"/>
    </source>
</evidence>
<name>A0A0B1PB94_UNCNE</name>
<dbReference type="GO" id="GO:0005886">
    <property type="term" value="C:plasma membrane"/>
    <property type="evidence" value="ECO:0007669"/>
    <property type="project" value="TreeGrafter"/>
</dbReference>
<evidence type="ECO:0000256" key="3">
    <source>
        <dbReference type="ARBA" id="ARBA00022989"/>
    </source>
</evidence>
<feature type="domain" description="G-protein coupled receptors family 2 profile 2" evidence="7">
    <location>
        <begin position="1"/>
        <end position="117"/>
    </location>
</feature>
<evidence type="ECO:0000313" key="8">
    <source>
        <dbReference type="EMBL" id="KHJ34211.1"/>
    </source>
</evidence>
<proteinExistence type="predicted"/>
<keyword evidence="4 6" id="KW-0472">Membrane</keyword>
<accession>A0A0B1PB94</accession>
<evidence type="ECO:0000256" key="5">
    <source>
        <dbReference type="SAM" id="MobiDB-lite"/>
    </source>
</evidence>
<dbReference type="Proteomes" id="UP000030854">
    <property type="component" value="Unassembled WGS sequence"/>
</dbReference>
<feature type="transmembrane region" description="Helical" evidence="6">
    <location>
        <begin position="209"/>
        <end position="231"/>
    </location>
</feature>
<dbReference type="AlphaFoldDB" id="A0A0B1PB94"/>
<feature type="transmembrane region" description="Helical" evidence="6">
    <location>
        <begin position="6"/>
        <end position="30"/>
    </location>
</feature>
<keyword evidence="3 6" id="KW-1133">Transmembrane helix</keyword>
<feature type="compositionally biased region" description="Basic and acidic residues" evidence="5">
    <location>
        <begin position="261"/>
        <end position="276"/>
    </location>
</feature>
<dbReference type="SUPFAM" id="SSF81321">
    <property type="entry name" value="Family A G protein-coupled receptor-like"/>
    <property type="match status" value="1"/>
</dbReference>
<feature type="transmembrane region" description="Helical" evidence="6">
    <location>
        <begin position="89"/>
        <end position="113"/>
    </location>
</feature>
<comment type="caution">
    <text evidence="8">The sequence shown here is derived from an EMBL/GenBank/DDBJ whole genome shotgun (WGS) entry which is preliminary data.</text>
</comment>
<evidence type="ECO:0000259" key="7">
    <source>
        <dbReference type="PROSITE" id="PS50261"/>
    </source>
</evidence>
<feature type="region of interest" description="Disordered" evidence="5">
    <location>
        <begin position="248"/>
        <end position="277"/>
    </location>
</feature>
<dbReference type="InterPro" id="IPR017981">
    <property type="entry name" value="GPCR_2-like_7TM"/>
</dbReference>
<dbReference type="Pfam" id="PF11970">
    <property type="entry name" value="GPR_Gpa2_C"/>
    <property type="match status" value="1"/>
</dbReference>
<dbReference type="EMBL" id="JNVN01000990">
    <property type="protein sequence ID" value="KHJ34211.1"/>
    <property type="molecule type" value="Genomic_DNA"/>
</dbReference>
<evidence type="ECO:0000256" key="1">
    <source>
        <dbReference type="ARBA" id="ARBA00004141"/>
    </source>
</evidence>
<feature type="transmembrane region" description="Helical" evidence="6">
    <location>
        <begin position="42"/>
        <end position="63"/>
    </location>
</feature>
<evidence type="ECO:0000313" key="9">
    <source>
        <dbReference type="Proteomes" id="UP000030854"/>
    </source>
</evidence>
<dbReference type="HOGENOM" id="CLU_889016_0_0_1"/>
<protein>
    <submittedName>
        <fullName evidence="8">Putative integral membrane protein</fullName>
    </submittedName>
</protein>
<comment type="subcellular location">
    <subcellularLocation>
        <location evidence="1">Membrane</location>
        <topology evidence="1">Multi-pass membrane protein</topology>
    </subcellularLocation>
</comment>
<dbReference type="PROSITE" id="PS50261">
    <property type="entry name" value="G_PROTEIN_RECEP_F2_4"/>
    <property type="match status" value="1"/>
</dbReference>
<dbReference type="Gene3D" id="1.20.1070.10">
    <property type="entry name" value="Rhodopsin 7-helix transmembrane proteins"/>
    <property type="match status" value="1"/>
</dbReference>
<dbReference type="OMA" id="RNDSIMK"/>
<evidence type="ECO:0000256" key="6">
    <source>
        <dbReference type="SAM" id="Phobius"/>
    </source>
</evidence>
<organism evidence="8 9">
    <name type="scientific">Uncinula necator</name>
    <name type="common">Grape powdery mildew</name>
    <dbReference type="NCBI Taxonomy" id="52586"/>
    <lineage>
        <taxon>Eukaryota</taxon>
        <taxon>Fungi</taxon>
        <taxon>Dikarya</taxon>
        <taxon>Ascomycota</taxon>
        <taxon>Pezizomycotina</taxon>
        <taxon>Leotiomycetes</taxon>
        <taxon>Erysiphales</taxon>
        <taxon>Erysiphaceae</taxon>
        <taxon>Erysiphe</taxon>
    </lineage>
</organism>
<dbReference type="STRING" id="52586.A0A0B1PB94"/>
<keyword evidence="9" id="KW-1185">Reference proteome</keyword>
<gene>
    <name evidence="8" type="ORF">EV44_g3056</name>
</gene>
<dbReference type="GO" id="GO:0004930">
    <property type="term" value="F:G protein-coupled receptor activity"/>
    <property type="evidence" value="ECO:0007669"/>
    <property type="project" value="TreeGrafter"/>
</dbReference>
<dbReference type="PANTHER" id="PTHR23112:SF37">
    <property type="entry name" value="G PROTEIN-COUPLED RECEPTOR GPR1"/>
    <property type="match status" value="1"/>
</dbReference>
<feature type="transmembrane region" description="Helical" evidence="6">
    <location>
        <begin position="180"/>
        <end position="197"/>
    </location>
</feature>
<dbReference type="GO" id="GO:0007166">
    <property type="term" value="P:cell surface receptor signaling pathway"/>
    <property type="evidence" value="ECO:0007669"/>
    <property type="project" value="InterPro"/>
</dbReference>
<dbReference type="InterPro" id="IPR022596">
    <property type="entry name" value="GPR1/2/3_C"/>
</dbReference>
<dbReference type="GO" id="GO:0007189">
    <property type="term" value="P:adenylate cyclase-activating G protein-coupled receptor signaling pathway"/>
    <property type="evidence" value="ECO:0007669"/>
    <property type="project" value="TreeGrafter"/>
</dbReference>
<dbReference type="PANTHER" id="PTHR23112">
    <property type="entry name" value="G PROTEIN-COUPLED RECEPTOR 157-RELATED"/>
    <property type="match status" value="1"/>
</dbReference>
<sequence>MICDTQGLLIQIGDVASGLWALAIALHTFFNIVGQKNIAHRTFVTLVLLLWSFILILAAIGPIRGSEDFFVPAGAWCWVNNHNHTERLYFHYLWIFASELGSVALYTFMFYYLRIRIKTSMPQKIVANSNTCSSPAVNISFVQHNNTLLSAKSTTLTPGVQNLKSFSASRTYILKSSRHMVIYTLAYLTLTLPLAAGRALNMVGKEPPIGYFTAAGILIACSGFVDVTLYVGTRRLLLTSTVARESMDGKDGNGKNPIFGEHSERNDSIMKSENDSNTKNLEATLSLMKLEAAITKPFSYCDKGESGKVGRPV</sequence>